<dbReference type="InterPro" id="IPR009387">
    <property type="entry name" value="HigB-2"/>
</dbReference>
<keyword evidence="3" id="KW-1185">Reference proteome</keyword>
<dbReference type="CDD" id="cd00093">
    <property type="entry name" value="HTH_XRE"/>
    <property type="match status" value="1"/>
</dbReference>
<dbReference type="Pfam" id="PF06296">
    <property type="entry name" value="RelE"/>
    <property type="match status" value="1"/>
</dbReference>
<accession>A0A1G8Q9S9</accession>
<sequence>MQSVAETPIFTRQTEKLFTEDEKRELIDFLAENPLAGDEIPGTGGVRKVRFAASGRGKRGGARIIYYYLDDTMPLYALLAYAKNDQGDMTPDEKRAVSTLAAALNPEGEEMSTFGDDLIQAMTEALAHAKGEGPAIVHDPIAPRKVREQAHLTQAQMAPLMGMSLSGYRKWEQGQRRVSGPAATLLRLIQREPDAVKRALLS</sequence>
<dbReference type="SMART" id="SM00530">
    <property type="entry name" value="HTH_XRE"/>
    <property type="match status" value="1"/>
</dbReference>
<dbReference type="Gene3D" id="1.10.260.40">
    <property type="entry name" value="lambda repressor-like DNA-binding domains"/>
    <property type="match status" value="1"/>
</dbReference>
<evidence type="ECO:0000313" key="3">
    <source>
        <dbReference type="Proteomes" id="UP000199093"/>
    </source>
</evidence>
<dbReference type="EMBL" id="FNEJ01000015">
    <property type="protein sequence ID" value="SDJ01544.1"/>
    <property type="molecule type" value="Genomic_DNA"/>
</dbReference>
<dbReference type="GO" id="GO:0003677">
    <property type="term" value="F:DNA binding"/>
    <property type="evidence" value="ECO:0007669"/>
    <property type="project" value="UniProtKB-KW"/>
</dbReference>
<dbReference type="RefSeq" id="WP_089849103.1">
    <property type="nucleotide sequence ID" value="NZ_FNEJ01000015.1"/>
</dbReference>
<dbReference type="Proteomes" id="UP000199093">
    <property type="component" value="Unassembled WGS sequence"/>
</dbReference>
<dbReference type="AlphaFoldDB" id="A0A1G8Q9S9"/>
<dbReference type="OrthoDB" id="461984at2"/>
<dbReference type="Pfam" id="PF01381">
    <property type="entry name" value="HTH_3"/>
    <property type="match status" value="1"/>
</dbReference>
<dbReference type="STRING" id="555512.SAMN04487993_10153"/>
<dbReference type="InterPro" id="IPR001387">
    <property type="entry name" value="Cro/C1-type_HTH"/>
</dbReference>
<dbReference type="PROSITE" id="PS50943">
    <property type="entry name" value="HTH_CROC1"/>
    <property type="match status" value="1"/>
</dbReference>
<evidence type="ECO:0000313" key="2">
    <source>
        <dbReference type="EMBL" id="SDJ01544.1"/>
    </source>
</evidence>
<name>A0A1G8Q9S9_9RHOB</name>
<gene>
    <name evidence="2" type="ORF">SAMN04487993_10153</name>
</gene>
<feature type="domain" description="HTH cro/C1-type" evidence="1">
    <location>
        <begin position="144"/>
        <end position="196"/>
    </location>
</feature>
<keyword evidence="2" id="KW-0238">DNA-binding</keyword>
<evidence type="ECO:0000259" key="1">
    <source>
        <dbReference type="PROSITE" id="PS50943"/>
    </source>
</evidence>
<dbReference type="InterPro" id="IPR010982">
    <property type="entry name" value="Lambda_DNA-bd_dom_sf"/>
</dbReference>
<reference evidence="2 3" key="1">
    <citation type="submission" date="2016-10" db="EMBL/GenBank/DDBJ databases">
        <authorList>
            <person name="de Groot N.N."/>
        </authorList>
    </citation>
    <scope>NUCLEOTIDE SEQUENCE [LARGE SCALE GENOMIC DNA]</scope>
    <source>
        <strain evidence="2 3">DSM 26424</strain>
    </source>
</reference>
<proteinExistence type="predicted"/>
<protein>
    <submittedName>
        <fullName evidence="2">DNA-binding transcriptional regulator YiaG, XRE-type HTH domain</fullName>
    </submittedName>
</protein>
<dbReference type="SUPFAM" id="SSF47413">
    <property type="entry name" value="lambda repressor-like DNA-binding domains"/>
    <property type="match status" value="1"/>
</dbReference>
<organism evidence="2 3">
    <name type="scientific">Salipiger marinus</name>
    <dbReference type="NCBI Taxonomy" id="555512"/>
    <lineage>
        <taxon>Bacteria</taxon>
        <taxon>Pseudomonadati</taxon>
        <taxon>Pseudomonadota</taxon>
        <taxon>Alphaproteobacteria</taxon>
        <taxon>Rhodobacterales</taxon>
        <taxon>Roseobacteraceae</taxon>
        <taxon>Salipiger</taxon>
    </lineage>
</organism>